<dbReference type="OrthoDB" id="271386at2759"/>
<keyword evidence="3 5" id="KW-0413">Isomerase</keyword>
<evidence type="ECO:0000256" key="3">
    <source>
        <dbReference type="ARBA" id="ARBA00023235"/>
    </source>
</evidence>
<dbReference type="GO" id="GO:0071013">
    <property type="term" value="C:catalytic step 2 spliceosome"/>
    <property type="evidence" value="ECO:0007669"/>
    <property type="project" value="TreeGrafter"/>
</dbReference>
<keyword evidence="8" id="KW-1185">Reference proteome</keyword>
<gene>
    <name evidence="7" type="ORF">AK88_04239</name>
</gene>
<dbReference type="AlphaFoldDB" id="A0A0D9QK84"/>
<evidence type="ECO:0000256" key="5">
    <source>
        <dbReference type="RuleBase" id="RU363019"/>
    </source>
</evidence>
<organism evidence="7 8">
    <name type="scientific">Plasmodium fragile</name>
    <dbReference type="NCBI Taxonomy" id="5857"/>
    <lineage>
        <taxon>Eukaryota</taxon>
        <taxon>Sar</taxon>
        <taxon>Alveolata</taxon>
        <taxon>Apicomplexa</taxon>
        <taxon>Aconoidasida</taxon>
        <taxon>Haemosporida</taxon>
        <taxon>Plasmodiidae</taxon>
        <taxon>Plasmodium</taxon>
        <taxon>Plasmodium (Plasmodium)</taxon>
    </lineage>
</organism>
<evidence type="ECO:0000256" key="1">
    <source>
        <dbReference type="ARBA" id="ARBA00000971"/>
    </source>
</evidence>
<dbReference type="PANTHER" id="PTHR45625">
    <property type="entry name" value="PEPTIDYL-PROLYL CIS-TRANS ISOMERASE-RELATED"/>
    <property type="match status" value="1"/>
</dbReference>
<dbReference type="InterPro" id="IPR002130">
    <property type="entry name" value="Cyclophilin-type_PPIase_dom"/>
</dbReference>
<dbReference type="GO" id="GO:0003755">
    <property type="term" value="F:peptidyl-prolyl cis-trans isomerase activity"/>
    <property type="evidence" value="ECO:0007669"/>
    <property type="project" value="UniProtKB-UniRule"/>
</dbReference>
<evidence type="ECO:0000313" key="8">
    <source>
        <dbReference type="Proteomes" id="UP000054561"/>
    </source>
</evidence>
<feature type="domain" description="PPIase cyclophilin-type" evidence="6">
    <location>
        <begin position="6"/>
        <end position="155"/>
    </location>
</feature>
<dbReference type="Gene3D" id="2.40.100.10">
    <property type="entry name" value="Cyclophilin-like"/>
    <property type="match status" value="1"/>
</dbReference>
<reference evidence="7 8" key="1">
    <citation type="submission" date="2014-03" db="EMBL/GenBank/DDBJ databases">
        <title>The Genome Sequence of Plasmodium fragile nilgiri.</title>
        <authorList>
            <consortium name="The Broad Institute Genomics Platform"/>
            <consortium name="The Broad Institute Genome Sequencing Center for Infectious Disease"/>
            <person name="Neafsey D."/>
            <person name="Duraisingh M."/>
            <person name="Young S.K."/>
            <person name="Zeng Q."/>
            <person name="Gargeya S."/>
            <person name="Abouelleil A."/>
            <person name="Alvarado L."/>
            <person name="Chapman S.B."/>
            <person name="Gainer-Dewar J."/>
            <person name="Goldberg J."/>
            <person name="Griggs A."/>
            <person name="Gujja S."/>
            <person name="Hansen M."/>
            <person name="Howarth C."/>
            <person name="Imamovic A."/>
            <person name="Larimer J."/>
            <person name="Pearson M."/>
            <person name="Poon T.W."/>
            <person name="Priest M."/>
            <person name="Roberts A."/>
            <person name="Saif S."/>
            <person name="Shea T."/>
            <person name="Sykes S."/>
            <person name="Wortman J."/>
            <person name="Nusbaum C."/>
            <person name="Birren B."/>
        </authorList>
    </citation>
    <scope>NUCLEOTIDE SEQUENCE [LARGE SCALE GENOMIC DNA]</scope>
    <source>
        <strain evidence="8">nilgiri</strain>
    </source>
</reference>
<dbReference type="VEuPathDB" id="PlasmoDB:AK88_04239"/>
<evidence type="ECO:0000256" key="2">
    <source>
        <dbReference type="ARBA" id="ARBA00023110"/>
    </source>
</evidence>
<evidence type="ECO:0000256" key="4">
    <source>
        <dbReference type="ARBA" id="ARBA00038286"/>
    </source>
</evidence>
<keyword evidence="2 5" id="KW-0697">Rotamase</keyword>
<dbReference type="EC" id="5.2.1.8" evidence="5"/>
<dbReference type="CDD" id="cd01928">
    <property type="entry name" value="Cyclophilin_PPIL3_like"/>
    <property type="match status" value="1"/>
</dbReference>
<protein>
    <recommendedName>
        <fullName evidence="5">Peptidyl-prolyl cis-trans isomerase</fullName>
        <shortName evidence="5">PPIase</shortName>
        <ecNumber evidence="5">5.2.1.8</ecNumber>
    </recommendedName>
</protein>
<dbReference type="PRINTS" id="PR00153">
    <property type="entry name" value="CSAPPISMRASE"/>
</dbReference>
<accession>A0A0D9QK84</accession>
<dbReference type="RefSeq" id="XP_012337272.1">
    <property type="nucleotide sequence ID" value="XM_012481849.1"/>
</dbReference>
<proteinExistence type="inferred from homology"/>
<name>A0A0D9QK84_PLAFR</name>
<dbReference type="EMBL" id="KQ001701">
    <property type="protein sequence ID" value="KJP86116.1"/>
    <property type="molecule type" value="Genomic_DNA"/>
</dbReference>
<comment type="similarity">
    <text evidence="4">Belongs to the cyclophilin-type PPIase family. PPIL3 subfamily.</text>
</comment>
<dbReference type="InterPro" id="IPR044666">
    <property type="entry name" value="Cyclophilin_A-like"/>
</dbReference>
<sequence>MSLTLHTNYGDIKIELFCYEVPKTCKNFLALCASGYYDNTKFHRNIKGFAIQGGDPTNTGKGGESIFGKYFDDEFQSTLKHDKRGIVSMANKGKPNTNGSQFFITYSRQPHLNGVYPVFGKVIDGMDVLSVLENAEPVGEKHKPVKDILIESVTIHANPIAEDEAVST</sequence>
<dbReference type="PANTHER" id="PTHR45625:SF2">
    <property type="entry name" value="PEPTIDYL-PROLYL CIS-TRANS ISOMERASE-LIKE 3"/>
    <property type="match status" value="1"/>
</dbReference>
<dbReference type="SUPFAM" id="SSF50891">
    <property type="entry name" value="Cyclophilin-like"/>
    <property type="match status" value="1"/>
</dbReference>
<comment type="function">
    <text evidence="5">PPIases accelerate the folding of proteins. It catalyzes the cis-trans isomerization of proline imidic peptide bonds in oligopeptides.</text>
</comment>
<dbReference type="Proteomes" id="UP000054561">
    <property type="component" value="Unassembled WGS sequence"/>
</dbReference>
<dbReference type="PROSITE" id="PS50072">
    <property type="entry name" value="CSA_PPIASE_2"/>
    <property type="match status" value="1"/>
</dbReference>
<dbReference type="OMA" id="VPFHRVM"/>
<dbReference type="GeneID" id="24269553"/>
<dbReference type="Pfam" id="PF00160">
    <property type="entry name" value="Pro_isomerase"/>
    <property type="match status" value="1"/>
</dbReference>
<dbReference type="FunFam" id="2.40.100.10:FF:000012">
    <property type="entry name" value="Peptidyl-prolyl cis-trans isomerase"/>
    <property type="match status" value="1"/>
</dbReference>
<dbReference type="InterPro" id="IPR024936">
    <property type="entry name" value="Cyclophilin-type_PPIase"/>
</dbReference>
<evidence type="ECO:0000259" key="6">
    <source>
        <dbReference type="PROSITE" id="PS50072"/>
    </source>
</evidence>
<dbReference type="PIRSF" id="PIRSF001467">
    <property type="entry name" value="Peptidylpro_ismrse"/>
    <property type="match status" value="1"/>
</dbReference>
<comment type="catalytic activity">
    <reaction evidence="1 5">
        <text>[protein]-peptidylproline (omega=180) = [protein]-peptidylproline (omega=0)</text>
        <dbReference type="Rhea" id="RHEA:16237"/>
        <dbReference type="Rhea" id="RHEA-COMP:10747"/>
        <dbReference type="Rhea" id="RHEA-COMP:10748"/>
        <dbReference type="ChEBI" id="CHEBI:83833"/>
        <dbReference type="ChEBI" id="CHEBI:83834"/>
        <dbReference type="EC" id="5.2.1.8"/>
    </reaction>
</comment>
<evidence type="ECO:0000313" key="7">
    <source>
        <dbReference type="EMBL" id="KJP86116.1"/>
    </source>
</evidence>
<dbReference type="InterPro" id="IPR029000">
    <property type="entry name" value="Cyclophilin-like_dom_sf"/>
</dbReference>